<dbReference type="GeneID" id="111132176"/>
<dbReference type="AlphaFoldDB" id="A0A8B8E4Y3"/>
<sequence>MASSRSTGASFGVAGKKTGHHKAGKSSSETLLTTKPQKLSRPSDKLNPKTVDPFASVPKNQSAFASNYMTGGVPCRLVHGSVKHKLQWSTPPDELPFDPVLVTLADGLKETVHPYTFVSRVGFQEMLEVDGAYQRVLPVLPKITFSIRAALSHKDDSVFEGGLNALVQLSDVVGPELNHHLKTILVPVSKRMMDKKYKDRITEVVQRLEQNGGKDSLVILKSKIPTYSSIFT</sequence>
<dbReference type="KEGG" id="cvn:111132176"/>
<organism evidence="2 3">
    <name type="scientific">Crassostrea virginica</name>
    <name type="common">Eastern oyster</name>
    <dbReference type="NCBI Taxonomy" id="6565"/>
    <lineage>
        <taxon>Eukaryota</taxon>
        <taxon>Metazoa</taxon>
        <taxon>Spiralia</taxon>
        <taxon>Lophotrochozoa</taxon>
        <taxon>Mollusca</taxon>
        <taxon>Bivalvia</taxon>
        <taxon>Autobranchia</taxon>
        <taxon>Pteriomorphia</taxon>
        <taxon>Ostreida</taxon>
        <taxon>Ostreoidea</taxon>
        <taxon>Ostreidae</taxon>
        <taxon>Crassostrea</taxon>
    </lineage>
</organism>
<evidence type="ECO:0000313" key="3">
    <source>
        <dbReference type="RefSeq" id="XP_022335647.1"/>
    </source>
</evidence>
<evidence type="ECO:0000313" key="2">
    <source>
        <dbReference type="Proteomes" id="UP000694844"/>
    </source>
</evidence>
<evidence type="ECO:0000256" key="1">
    <source>
        <dbReference type="SAM" id="MobiDB-lite"/>
    </source>
</evidence>
<gene>
    <name evidence="3" type="primary">LOC111132176</name>
</gene>
<name>A0A8B8E4Y3_CRAVI</name>
<dbReference type="InterPro" id="IPR019399">
    <property type="entry name" value="Parkin_co-regulated_protein"/>
</dbReference>
<accession>A0A8B8E4Y3</accession>
<dbReference type="RefSeq" id="XP_022335647.1">
    <property type="nucleotide sequence ID" value="XM_022479939.1"/>
</dbReference>
<reference evidence="3" key="1">
    <citation type="submission" date="2025-08" db="UniProtKB">
        <authorList>
            <consortium name="RefSeq"/>
        </authorList>
    </citation>
    <scope>IDENTIFICATION</scope>
    <source>
        <tissue evidence="3">Whole sample</tissue>
    </source>
</reference>
<dbReference type="InterPro" id="IPR011989">
    <property type="entry name" value="ARM-like"/>
</dbReference>
<dbReference type="Pfam" id="PF10274">
    <property type="entry name" value="ParcG"/>
    <property type="match status" value="1"/>
</dbReference>
<protein>
    <submittedName>
        <fullName evidence="3">PACRG-like protein</fullName>
    </submittedName>
</protein>
<dbReference type="PANTHER" id="PTHR21207">
    <property type="entry name" value="PARKIN COREGULATED GENE PROTEIN PARK2 COREGULATED"/>
    <property type="match status" value="1"/>
</dbReference>
<dbReference type="PANTHER" id="PTHR21207:SF1">
    <property type="entry name" value="PACRG-LIKE PROTEIN"/>
    <property type="match status" value="1"/>
</dbReference>
<dbReference type="OrthoDB" id="10258089at2759"/>
<keyword evidence="2" id="KW-1185">Reference proteome</keyword>
<dbReference type="Gene3D" id="1.25.10.10">
    <property type="entry name" value="Leucine-rich Repeat Variant"/>
    <property type="match status" value="1"/>
</dbReference>
<dbReference type="Proteomes" id="UP000694844">
    <property type="component" value="Chromosome 5"/>
</dbReference>
<proteinExistence type="predicted"/>
<feature type="compositionally biased region" description="Polar residues" evidence="1">
    <location>
        <begin position="26"/>
        <end position="37"/>
    </location>
</feature>
<feature type="region of interest" description="Disordered" evidence="1">
    <location>
        <begin position="1"/>
        <end position="53"/>
    </location>
</feature>